<evidence type="ECO:0000259" key="2">
    <source>
        <dbReference type="Pfam" id="PF13936"/>
    </source>
</evidence>
<evidence type="ECO:0000313" key="4">
    <source>
        <dbReference type="Proteomes" id="UP001314261"/>
    </source>
</evidence>
<name>A0ABM9MZV9_9LACO</name>
<feature type="region of interest" description="Disordered" evidence="1">
    <location>
        <begin position="70"/>
        <end position="93"/>
    </location>
</feature>
<feature type="domain" description="Transposase IS30-like HTH" evidence="2">
    <location>
        <begin position="4"/>
        <end position="44"/>
    </location>
</feature>
<protein>
    <submittedName>
        <fullName evidence="3">IS30 family (Tra8)</fullName>
    </submittedName>
</protein>
<evidence type="ECO:0000313" key="3">
    <source>
        <dbReference type="EMBL" id="CAK1251602.1"/>
    </source>
</evidence>
<dbReference type="Pfam" id="PF13936">
    <property type="entry name" value="HTH_38"/>
    <property type="match status" value="1"/>
</dbReference>
<dbReference type="Gene3D" id="1.10.1270.10">
    <property type="entry name" value="TrpR-like"/>
    <property type="match status" value="1"/>
</dbReference>
<dbReference type="Proteomes" id="UP001314261">
    <property type="component" value="Unassembled WGS sequence"/>
</dbReference>
<gene>
    <name evidence="3" type="ORF">R54839_PPFHFPJH_01398</name>
</gene>
<comment type="caution">
    <text evidence="3">The sequence shown here is derived from an EMBL/GenBank/DDBJ whole genome shotgun (WGS) entry which is preliminary data.</text>
</comment>
<evidence type="ECO:0000256" key="1">
    <source>
        <dbReference type="SAM" id="MobiDB-lite"/>
    </source>
</evidence>
<sequence>MGQKHLQLAQRVQIETLLKEGHNLSYIANTLGYSKAAITKEIQRATNHATMGRTVSTRISRRMYKALEGQSLADQKQRLKKKHRQSLRRKRRN</sequence>
<accession>A0ABM9MZV9</accession>
<dbReference type="InterPro" id="IPR025246">
    <property type="entry name" value="IS30-like_HTH"/>
</dbReference>
<feature type="compositionally biased region" description="Basic residues" evidence="1">
    <location>
        <begin position="78"/>
        <end position="93"/>
    </location>
</feature>
<reference evidence="3 4" key="1">
    <citation type="submission" date="2023-10" db="EMBL/GenBank/DDBJ databases">
        <authorList>
            <person name="Botero Cardona J."/>
        </authorList>
    </citation>
    <scope>NUCLEOTIDE SEQUENCE [LARGE SCALE GENOMIC DNA]</scope>
    <source>
        <strain evidence="3 4">R-54839</strain>
    </source>
</reference>
<proteinExistence type="predicted"/>
<keyword evidence="4" id="KW-1185">Reference proteome</keyword>
<organism evidence="3 4">
    <name type="scientific">Fructobacillus fructosus</name>
    <dbReference type="NCBI Taxonomy" id="1631"/>
    <lineage>
        <taxon>Bacteria</taxon>
        <taxon>Bacillati</taxon>
        <taxon>Bacillota</taxon>
        <taxon>Bacilli</taxon>
        <taxon>Lactobacillales</taxon>
        <taxon>Lactobacillaceae</taxon>
        <taxon>Fructobacillus</taxon>
    </lineage>
</organism>
<dbReference type="InterPro" id="IPR038116">
    <property type="entry name" value="TrpR-like_sf"/>
</dbReference>
<dbReference type="EMBL" id="CAUZLR010000010">
    <property type="protein sequence ID" value="CAK1251602.1"/>
    <property type="molecule type" value="Genomic_DNA"/>
</dbReference>